<dbReference type="GO" id="GO:0016020">
    <property type="term" value="C:membrane"/>
    <property type="evidence" value="ECO:0007669"/>
    <property type="project" value="UniProtKB-SubCell"/>
</dbReference>
<keyword evidence="4 5" id="KW-0472">Membrane</keyword>
<reference evidence="9" key="1">
    <citation type="journal article" date="2015" name="Genome Announc.">
        <title>Draft genome sequence of the cellulolytic fungus Chaetomium globosum.</title>
        <authorList>
            <person name="Cuomo C.A."/>
            <person name="Untereiner W.A."/>
            <person name="Ma L.-J."/>
            <person name="Grabherr M."/>
            <person name="Birren B.W."/>
        </authorList>
    </citation>
    <scope>NUCLEOTIDE SEQUENCE [LARGE SCALE GENOMIC DNA]</scope>
    <source>
        <strain evidence="9">ATCC 6205 / CBS 148.51 / DSM 1962 / NBRC 6347 / NRRL 1970</strain>
    </source>
</reference>
<evidence type="ECO:0000313" key="9">
    <source>
        <dbReference type="Proteomes" id="UP000001056"/>
    </source>
</evidence>
<dbReference type="GeneID" id="4395045"/>
<dbReference type="HOGENOM" id="CLU_504312_0_0_1"/>
<accession>Q2GU50</accession>
<dbReference type="RefSeq" id="XP_001226431.1">
    <property type="nucleotide sequence ID" value="XM_001226430.1"/>
</dbReference>
<keyword evidence="9" id="KW-1185">Reference proteome</keyword>
<evidence type="ECO:0000259" key="6">
    <source>
        <dbReference type="Pfam" id="PF00646"/>
    </source>
</evidence>
<evidence type="ECO:0000256" key="2">
    <source>
        <dbReference type="ARBA" id="ARBA00022692"/>
    </source>
</evidence>
<dbReference type="VEuPathDB" id="FungiDB:CHGG_08504"/>
<keyword evidence="3 5" id="KW-1133">Transmembrane helix</keyword>
<dbReference type="eggNOG" id="KOG2886">
    <property type="taxonomic scope" value="Eukaryota"/>
</dbReference>
<dbReference type="Pfam" id="PF00646">
    <property type="entry name" value="F-box"/>
    <property type="match status" value="1"/>
</dbReference>
<dbReference type="Pfam" id="PF13664">
    <property type="entry name" value="DUF4149"/>
    <property type="match status" value="1"/>
</dbReference>
<dbReference type="InParanoid" id="Q2GU50"/>
<evidence type="ECO:0000256" key="4">
    <source>
        <dbReference type="ARBA" id="ARBA00023136"/>
    </source>
</evidence>
<gene>
    <name evidence="8" type="ORF">CHGG_08504</name>
</gene>
<evidence type="ECO:0000256" key="5">
    <source>
        <dbReference type="SAM" id="Phobius"/>
    </source>
</evidence>
<dbReference type="OrthoDB" id="1641132at2759"/>
<keyword evidence="2 5" id="KW-0812">Transmembrane</keyword>
<dbReference type="PANTHER" id="PTHR23241">
    <property type="entry name" value="LATE EMBRYOGENESIS ABUNDANT PLANTS LEA-RELATED"/>
    <property type="match status" value="1"/>
</dbReference>
<feature type="domain" description="TMEM205-like" evidence="7">
    <location>
        <begin position="24"/>
        <end position="121"/>
    </location>
</feature>
<dbReference type="InterPro" id="IPR053009">
    <property type="entry name" value="Xanthocillin_Biosynth-Assoc"/>
</dbReference>
<dbReference type="InterPro" id="IPR001810">
    <property type="entry name" value="F-box_dom"/>
</dbReference>
<evidence type="ECO:0000256" key="3">
    <source>
        <dbReference type="ARBA" id="ARBA00022989"/>
    </source>
</evidence>
<dbReference type="Proteomes" id="UP000001056">
    <property type="component" value="Unassembled WGS sequence"/>
</dbReference>
<feature type="transmembrane region" description="Helical" evidence="5">
    <location>
        <begin position="60"/>
        <end position="79"/>
    </location>
</feature>
<organism evidence="8 9">
    <name type="scientific">Chaetomium globosum (strain ATCC 6205 / CBS 148.51 / DSM 1962 / NBRC 6347 / NRRL 1970)</name>
    <name type="common">Soil fungus</name>
    <dbReference type="NCBI Taxonomy" id="306901"/>
    <lineage>
        <taxon>Eukaryota</taxon>
        <taxon>Fungi</taxon>
        <taxon>Dikarya</taxon>
        <taxon>Ascomycota</taxon>
        <taxon>Pezizomycotina</taxon>
        <taxon>Sordariomycetes</taxon>
        <taxon>Sordariomycetidae</taxon>
        <taxon>Sordariales</taxon>
        <taxon>Chaetomiaceae</taxon>
        <taxon>Chaetomium</taxon>
    </lineage>
</organism>
<name>Q2GU50_CHAGB</name>
<dbReference type="InterPro" id="IPR025423">
    <property type="entry name" value="TMEM205-like"/>
</dbReference>
<evidence type="ECO:0000313" key="8">
    <source>
        <dbReference type="EMBL" id="EAQ84490.1"/>
    </source>
</evidence>
<feature type="domain" description="F-box" evidence="6">
    <location>
        <begin position="209"/>
        <end position="248"/>
    </location>
</feature>
<comment type="subcellular location">
    <subcellularLocation>
        <location evidence="1">Membrane</location>
    </subcellularLocation>
</comment>
<sequence length="540" mass="60077">MPILDTLTTVASALFSNLAPFHVLFYSTLLGTELFQTFINTKVAFIALPRSAFTTLQRRIFPVYFLSQTTLVVLSAITFPPHGVSSLIMRRGDWIPYAVATVTSVLNLAVYGPKTQKAMVDCVHQECSKEHSRAKEDSQLGAALRGSREPSRARVGVDFVREYCSLVLPHMSCGPRVCGQYPYEYRVALPPTGLPIISRPSSGSLGWFDNWPLDLLTETLEGMDMKSMLAFSRVSVRAYNLVHSLSAYKEVMEHAKGAVSILGATGLLAHHSASSLRRALRSPRACSGFGALLFLPTCQRACGDCLIRKAEFQVCTPEEAGALFSLTKEQLASIPELRLPPDIYAVDPDHDLPCISGSLVSFKQVYDLAAHLPKEAAWWHPNLDIQELVEILGGSGQYSGPSYIRFPFLDAAGRNTAVDGRASTHIKTMAARLWSEGELTEHGTNCYGVRVLSRRWHGDLQGMQRRRLLARSMAPARAITNPLALSSPWRLMKLTDETIRERAAMVREHNRWMAEQRRLDKIRDPVEHFIPYSKDHLPGD</sequence>
<dbReference type="EMBL" id="CH408034">
    <property type="protein sequence ID" value="EAQ84490.1"/>
    <property type="molecule type" value="Genomic_DNA"/>
</dbReference>
<dbReference type="PANTHER" id="PTHR23241:SF102">
    <property type="entry name" value="LD23009P"/>
    <property type="match status" value="1"/>
</dbReference>
<protein>
    <submittedName>
        <fullName evidence="8">Uncharacterized protein</fullName>
    </submittedName>
</protein>
<evidence type="ECO:0000256" key="1">
    <source>
        <dbReference type="ARBA" id="ARBA00004370"/>
    </source>
</evidence>
<proteinExistence type="predicted"/>
<evidence type="ECO:0000259" key="7">
    <source>
        <dbReference type="Pfam" id="PF13664"/>
    </source>
</evidence>
<dbReference type="AlphaFoldDB" id="Q2GU50"/>